<protein>
    <submittedName>
        <fullName evidence="2">Uncharacterized protein</fullName>
    </submittedName>
</protein>
<sequence>MKTKIHLLLIVCFLFAQSSIAQITKLQAKTSIDSLLPTNTSKSITAARIREAFLRALNFADISNLQNGAISLSKIGQSGATANQVPTWNGMSWVPSTIPAGGSVTGMATVVNVAALRTRVGTSGEMIQTSGYYTANDGGGAFYIWNNTNTETDNSGSVIQVAGQLTGRWMLLHYGYVDARQFGVKNDMITDNYVQLQRAIDFVKSQGKVLQLPNKVISFSQKLQIGTISPSSLPYGESSFTIRGVGPALNPGATAPEYTNGTSLNYTGGASSTDAIIQVNEGASRFVKFEDFTITSTTVGAATYSMLYPHSAVSQHTFKRVHFVHSTRAIGLLEGAGSNGEFFTFEKCVFEGLSAAIYVRQGQGFDWDFYDCQMKVEDGGALIDVGSSALGYSMNFYGLKTSNTWTAGTGNGITLVKNSGTSGNFNFYGGRLEAISTVMTYTLGSFNMNSIVNFSGVHFDGMGSDATRKFIYSNTGTNSAYYKVLFTNCKFSNTYINSSLNIELGNNDASSFIFESCDFEGWKAKKIVTNSSEYASVTLKNCREKDPITGIWLDFNKELKYRLDGLSSRKIDGEHIEQASGIAENLLLQSNFGVNSGSALAPWEHIGQPTFYEVRKIGYGGVNFVSPHSIQAIFRAASGVAQNVTAAPFTSSAQTYYYQAVVSTEFQTGRQITFSLENSSTGKVYDAITITGNSNYAYPLKTAITLKATDSNVGGNLRVKIYNSASDLGVVNIYSQLVSKYADAVFVQTSTGPVTGYTVWSQSSDMLRVSGRFKIPAKTDETGMGASTITDLDSDGSADIYVSTTGGYLTYRAAGKWNQALNTDVGTAAPTTGSWPRGWIRYNSTPVEAGTAGAKYVIEGWQCITAGSPGTWVQKRYLTGN</sequence>
<dbReference type="InterPro" id="IPR011050">
    <property type="entry name" value="Pectin_lyase_fold/virulence"/>
</dbReference>
<gene>
    <name evidence="2" type="ORF">FHS57_005158</name>
</gene>
<reference evidence="2 3" key="1">
    <citation type="submission" date="2020-08" db="EMBL/GenBank/DDBJ databases">
        <title>Genomic Encyclopedia of Type Strains, Phase IV (KMG-IV): sequencing the most valuable type-strain genomes for metagenomic binning, comparative biology and taxonomic classification.</title>
        <authorList>
            <person name="Goeker M."/>
        </authorList>
    </citation>
    <scope>NUCLEOTIDE SEQUENCE [LARGE SCALE GENOMIC DNA]</scope>
    <source>
        <strain evidence="2 3">DSM 17976</strain>
    </source>
</reference>
<evidence type="ECO:0000256" key="1">
    <source>
        <dbReference type="SAM" id="SignalP"/>
    </source>
</evidence>
<dbReference type="EMBL" id="JACIBY010000014">
    <property type="protein sequence ID" value="MBB3841137.1"/>
    <property type="molecule type" value="Genomic_DNA"/>
</dbReference>
<dbReference type="Gene3D" id="2.160.20.10">
    <property type="entry name" value="Single-stranded right-handed beta-helix, Pectin lyase-like"/>
    <property type="match status" value="1"/>
</dbReference>
<proteinExistence type="predicted"/>
<organism evidence="2 3">
    <name type="scientific">Runella defluvii</name>
    <dbReference type="NCBI Taxonomy" id="370973"/>
    <lineage>
        <taxon>Bacteria</taxon>
        <taxon>Pseudomonadati</taxon>
        <taxon>Bacteroidota</taxon>
        <taxon>Cytophagia</taxon>
        <taxon>Cytophagales</taxon>
        <taxon>Spirosomataceae</taxon>
        <taxon>Runella</taxon>
    </lineage>
</organism>
<keyword evidence="1" id="KW-0732">Signal</keyword>
<dbReference type="InterPro" id="IPR012334">
    <property type="entry name" value="Pectin_lyas_fold"/>
</dbReference>
<dbReference type="AlphaFoldDB" id="A0A7W5ZT89"/>
<keyword evidence="3" id="KW-1185">Reference proteome</keyword>
<evidence type="ECO:0000313" key="2">
    <source>
        <dbReference type="EMBL" id="MBB3841137.1"/>
    </source>
</evidence>
<dbReference type="RefSeq" id="WP_183978613.1">
    <property type="nucleotide sequence ID" value="NZ_JACIBY010000014.1"/>
</dbReference>
<dbReference type="Proteomes" id="UP000541352">
    <property type="component" value="Unassembled WGS sequence"/>
</dbReference>
<comment type="caution">
    <text evidence="2">The sequence shown here is derived from an EMBL/GenBank/DDBJ whole genome shotgun (WGS) entry which is preliminary data.</text>
</comment>
<evidence type="ECO:0000313" key="3">
    <source>
        <dbReference type="Proteomes" id="UP000541352"/>
    </source>
</evidence>
<feature type="signal peptide" evidence="1">
    <location>
        <begin position="1"/>
        <end position="21"/>
    </location>
</feature>
<dbReference type="SUPFAM" id="SSF51126">
    <property type="entry name" value="Pectin lyase-like"/>
    <property type="match status" value="1"/>
</dbReference>
<accession>A0A7W5ZT89</accession>
<feature type="chain" id="PRO_5030819519" evidence="1">
    <location>
        <begin position="22"/>
        <end position="881"/>
    </location>
</feature>
<name>A0A7W5ZT89_9BACT</name>